<protein>
    <recommendedName>
        <fullName evidence="9">FUN14 family protein</fullName>
    </recommendedName>
</protein>
<proteinExistence type="inferred from homology"/>
<dbReference type="AlphaFoldDB" id="A0A8E2DSD3"/>
<dbReference type="Proteomes" id="UP000250043">
    <property type="component" value="Unassembled WGS sequence"/>
</dbReference>
<dbReference type="GO" id="GO:0016020">
    <property type="term" value="C:membrane"/>
    <property type="evidence" value="ECO:0007669"/>
    <property type="project" value="UniProtKB-SubCell"/>
</dbReference>
<accession>A0A8E2DSD3</accession>
<comment type="similarity">
    <text evidence="2">Belongs to the FUN14 family.</text>
</comment>
<evidence type="ECO:0000313" key="8">
    <source>
        <dbReference type="Proteomes" id="UP000250043"/>
    </source>
</evidence>
<evidence type="ECO:0000256" key="3">
    <source>
        <dbReference type="ARBA" id="ARBA00022692"/>
    </source>
</evidence>
<evidence type="ECO:0000256" key="4">
    <source>
        <dbReference type="ARBA" id="ARBA00022989"/>
    </source>
</evidence>
<keyword evidence="4 6" id="KW-1133">Transmembrane helix</keyword>
<keyword evidence="5 6" id="KW-0472">Membrane</keyword>
<dbReference type="InterPro" id="IPR007014">
    <property type="entry name" value="FUN14"/>
</dbReference>
<keyword evidence="3 6" id="KW-0812">Transmembrane</keyword>
<comment type="subcellular location">
    <subcellularLocation>
        <location evidence="1">Membrane</location>
    </subcellularLocation>
</comment>
<keyword evidence="8" id="KW-1185">Reference proteome</keyword>
<feature type="transmembrane region" description="Helical" evidence="6">
    <location>
        <begin position="156"/>
        <end position="177"/>
    </location>
</feature>
<evidence type="ECO:0000256" key="5">
    <source>
        <dbReference type="ARBA" id="ARBA00023136"/>
    </source>
</evidence>
<dbReference type="PANTHER" id="PTHR21346:SF10">
    <property type="entry name" value="TRANSMEMBRANE PROTEIN"/>
    <property type="match status" value="1"/>
</dbReference>
<gene>
    <name evidence="7" type="ORF">OBBRIDRAFT_768631</name>
</gene>
<dbReference type="OrthoDB" id="163794at2759"/>
<name>A0A8E2DSD3_9APHY</name>
<dbReference type="EMBL" id="KV722339">
    <property type="protein sequence ID" value="OCH95029.1"/>
    <property type="molecule type" value="Genomic_DNA"/>
</dbReference>
<evidence type="ECO:0000256" key="2">
    <source>
        <dbReference type="ARBA" id="ARBA00009160"/>
    </source>
</evidence>
<dbReference type="Pfam" id="PF04930">
    <property type="entry name" value="FUN14"/>
    <property type="match status" value="1"/>
</dbReference>
<organism evidence="7 8">
    <name type="scientific">Obba rivulosa</name>
    <dbReference type="NCBI Taxonomy" id="1052685"/>
    <lineage>
        <taxon>Eukaryota</taxon>
        <taxon>Fungi</taxon>
        <taxon>Dikarya</taxon>
        <taxon>Basidiomycota</taxon>
        <taxon>Agaricomycotina</taxon>
        <taxon>Agaricomycetes</taxon>
        <taxon>Polyporales</taxon>
        <taxon>Gelatoporiaceae</taxon>
        <taxon>Obba</taxon>
    </lineage>
</organism>
<sequence>MLVGHSPVLSRCVRPTCYSKTLQPWNQRILTKSFSSNSIYRFSSTISSRSLAGNITAFYRTAPSKAHAVPLLYKVAGVAGVGLGLSLFTSHALFCEPVVGKSAPFIVDPPAELHSSPNPPPPPPPPPASSVKYLELTFGTVCGICAGVFVKKGSKAVAFILGGAFVFLQYLGSLSLVRVDWSRAAQRFENLFYSRDATGVKRPPNVGSLMRWLTDFLTADFQQRASFIAGFALGLRIG</sequence>
<reference evidence="7 8" key="1">
    <citation type="submission" date="2016-07" db="EMBL/GenBank/DDBJ databases">
        <title>Draft genome of the white-rot fungus Obba rivulosa 3A-2.</title>
        <authorList>
            <consortium name="DOE Joint Genome Institute"/>
            <person name="Miettinen O."/>
            <person name="Riley R."/>
            <person name="Acob R."/>
            <person name="Barry K."/>
            <person name="Cullen D."/>
            <person name="De Vries R."/>
            <person name="Hainaut M."/>
            <person name="Hatakka A."/>
            <person name="Henrissat B."/>
            <person name="Hilden K."/>
            <person name="Kuo R."/>
            <person name="Labutti K."/>
            <person name="Lipzen A."/>
            <person name="Makela M.R."/>
            <person name="Sandor L."/>
            <person name="Spatafora J.W."/>
            <person name="Grigoriev I.V."/>
            <person name="Hibbett D.S."/>
        </authorList>
    </citation>
    <scope>NUCLEOTIDE SEQUENCE [LARGE SCALE GENOMIC DNA]</scope>
    <source>
        <strain evidence="7 8">3A-2</strain>
    </source>
</reference>
<evidence type="ECO:0008006" key="9">
    <source>
        <dbReference type="Google" id="ProtNLM"/>
    </source>
</evidence>
<dbReference type="PANTHER" id="PTHR21346">
    <property type="entry name" value="FUN14 DOMAIN CONTAINING"/>
    <property type="match status" value="1"/>
</dbReference>
<evidence type="ECO:0000256" key="6">
    <source>
        <dbReference type="SAM" id="Phobius"/>
    </source>
</evidence>
<evidence type="ECO:0000256" key="1">
    <source>
        <dbReference type="ARBA" id="ARBA00004370"/>
    </source>
</evidence>
<evidence type="ECO:0000313" key="7">
    <source>
        <dbReference type="EMBL" id="OCH95029.1"/>
    </source>
</evidence>